<accession>A0A6P1PUB7</accession>
<dbReference type="Pfam" id="PF09129">
    <property type="entry name" value="Chol_subst-bind"/>
    <property type="match status" value="1"/>
</dbReference>
<gene>
    <name evidence="4" type="ORF">C7M51_00326</name>
</gene>
<dbReference type="GO" id="GO:0071949">
    <property type="term" value="F:FAD binding"/>
    <property type="evidence" value="ECO:0007669"/>
    <property type="project" value="InterPro"/>
</dbReference>
<dbReference type="RefSeq" id="WP_160619902.1">
    <property type="nucleotide sequence ID" value="NZ_CP028271.1"/>
</dbReference>
<protein>
    <recommendedName>
        <fullName evidence="3">FAD-binding PCMH-type domain-containing protein</fullName>
    </recommendedName>
</protein>
<dbReference type="PROSITE" id="PS51387">
    <property type="entry name" value="FAD_PCMH"/>
    <property type="match status" value="1"/>
</dbReference>
<dbReference type="SUPFAM" id="SSF56176">
    <property type="entry name" value="FAD-binding/transporter-associated domain-like"/>
    <property type="match status" value="1"/>
</dbReference>
<dbReference type="InterPro" id="IPR010031">
    <property type="entry name" value="FAD_lactone_oxidase-like"/>
</dbReference>
<dbReference type="Gene3D" id="3.30.43.10">
    <property type="entry name" value="Uridine Diphospho-n-acetylenolpyruvylglucosamine Reductase, domain 2"/>
    <property type="match status" value="1"/>
</dbReference>
<keyword evidence="2" id="KW-0274">FAD</keyword>
<dbReference type="InterPro" id="IPR015213">
    <property type="entry name" value="Cholesterol_OX_subst-bd"/>
</dbReference>
<dbReference type="InterPro" id="IPR016164">
    <property type="entry name" value="FAD-linked_Oxase-like_C"/>
</dbReference>
<proteinExistence type="predicted"/>
<dbReference type="Proteomes" id="UP000464053">
    <property type="component" value="Chromosome"/>
</dbReference>
<dbReference type="InterPro" id="IPR016167">
    <property type="entry name" value="FAD-bd_PCMH_sub1"/>
</dbReference>
<reference evidence="4 5" key="1">
    <citation type="submission" date="2018-03" db="EMBL/GenBank/DDBJ databases">
        <title>Pantoea intestinalis SRCM103226 isolated form the mealworm.</title>
        <authorList>
            <person name="Jeong D.-Y."/>
            <person name="Kim J.W."/>
        </authorList>
    </citation>
    <scope>NUCLEOTIDE SEQUENCE [LARGE SCALE GENOMIC DNA]</scope>
    <source>
        <strain evidence="4 5">SRCM103226</strain>
    </source>
</reference>
<evidence type="ECO:0000313" key="5">
    <source>
        <dbReference type="Proteomes" id="UP000464053"/>
    </source>
</evidence>
<dbReference type="Gene3D" id="3.40.462.10">
    <property type="entry name" value="FAD-linked oxidases, C-terminal domain"/>
    <property type="match status" value="1"/>
</dbReference>
<dbReference type="Pfam" id="PF01565">
    <property type="entry name" value="FAD_binding_4"/>
    <property type="match status" value="1"/>
</dbReference>
<dbReference type="OrthoDB" id="1489106at2"/>
<dbReference type="GO" id="GO:0016899">
    <property type="term" value="F:oxidoreductase activity, acting on the CH-OH group of donors, oxygen as acceptor"/>
    <property type="evidence" value="ECO:0007669"/>
    <property type="project" value="InterPro"/>
</dbReference>
<evidence type="ECO:0000256" key="1">
    <source>
        <dbReference type="ARBA" id="ARBA00022630"/>
    </source>
</evidence>
<dbReference type="InterPro" id="IPR036318">
    <property type="entry name" value="FAD-bd_PCMH-like_sf"/>
</dbReference>
<dbReference type="InterPro" id="IPR016170">
    <property type="entry name" value="Cytok_DH_C_sf"/>
</dbReference>
<dbReference type="InterPro" id="IPR016169">
    <property type="entry name" value="FAD-bd_PCMH_sub2"/>
</dbReference>
<keyword evidence="1" id="KW-0285">Flavoprotein</keyword>
<dbReference type="Gene3D" id="1.10.45.10">
    <property type="entry name" value="Vanillyl-alcohol Oxidase, Chain A, domain 4"/>
    <property type="match status" value="1"/>
</dbReference>
<keyword evidence="5" id="KW-1185">Reference proteome</keyword>
<name>A0A6P1PUB7_9GAMM</name>
<evidence type="ECO:0000313" key="4">
    <source>
        <dbReference type="EMBL" id="QHM70066.1"/>
    </source>
</evidence>
<dbReference type="InterPro" id="IPR016166">
    <property type="entry name" value="FAD-bd_PCMH"/>
</dbReference>
<dbReference type="AlphaFoldDB" id="A0A6P1PUB7"/>
<dbReference type="InterPro" id="IPR006094">
    <property type="entry name" value="Oxid_FAD_bind_N"/>
</dbReference>
<organism evidence="4 5">
    <name type="scientific">Mixta intestinalis</name>
    <dbReference type="NCBI Taxonomy" id="1615494"/>
    <lineage>
        <taxon>Bacteria</taxon>
        <taxon>Pseudomonadati</taxon>
        <taxon>Pseudomonadota</taxon>
        <taxon>Gammaproteobacteria</taxon>
        <taxon>Enterobacterales</taxon>
        <taxon>Erwiniaceae</taxon>
        <taxon>Mixta</taxon>
    </lineage>
</organism>
<evidence type="ECO:0000259" key="3">
    <source>
        <dbReference type="PROSITE" id="PS51387"/>
    </source>
</evidence>
<sequence length="536" mass="60263">MTVTNNALASLPLSKTYFDFENWSKEVTGKNLVCCAPKNGDELITVANWAYKNGYTVRAVGFKHNWSPLTIANGNNNEKVLLVDLTRHLNKVTINKGESYGYFTAQAGIDMETLLTKLEKKGYGFYSTPAPGDLTLGGVLTIDGHGTCTPAVGETKKPGGTYGTVSNAIMAMTIVVWNAQKQSYELKTLQRNDPEIAPYLTALGRTLVYDVTMQVPVNDKMRCESIVDIHIDELFAAETKPGMRTMEHYLNACGRAEAIWFPFTEYPWLKTWTISPKRPRNVKQVNAPFNYTFSDQAPIQISSLVKAIANNKPDLTPLLGQTEMSLVQLGLRETLTSDIWGWSKNLLLYVRPDTLRVTANGYAIITRRDKAQRAIHDFIQQYLKMVDVYKARNSYPMSCAIEIRVTGIDKPQDSVVPGAVAPALSAARPVEGHPEWDVAIWIDNLTMPDTPDALQFYVEMEEWVFSHYNTPDSTVRVEWSKGWGYGEKGAWTSEKMLTSVVPSCYPDWNKTIDIFDKNDPHKIFTSPFMRKLLVKH</sequence>
<dbReference type="InterPro" id="IPR016171">
    <property type="entry name" value="Vanillyl_alc_oxidase_C-sub2"/>
</dbReference>
<dbReference type="Gene3D" id="3.30.465.10">
    <property type="match status" value="1"/>
</dbReference>
<dbReference type="PANTHER" id="PTHR43762:SF1">
    <property type="entry name" value="D-ARABINONO-1,4-LACTONE OXIDASE"/>
    <property type="match status" value="1"/>
</dbReference>
<dbReference type="PANTHER" id="PTHR43762">
    <property type="entry name" value="L-GULONOLACTONE OXIDASE"/>
    <property type="match status" value="1"/>
</dbReference>
<dbReference type="KEGG" id="mint:C7M51_00326"/>
<dbReference type="SUPFAM" id="SSF55103">
    <property type="entry name" value="FAD-linked oxidases, C-terminal domain"/>
    <property type="match status" value="1"/>
</dbReference>
<evidence type="ECO:0000256" key="2">
    <source>
        <dbReference type="ARBA" id="ARBA00022827"/>
    </source>
</evidence>
<feature type="domain" description="FAD-binding PCMH-type" evidence="3">
    <location>
        <begin position="27"/>
        <end position="218"/>
    </location>
</feature>
<dbReference type="EMBL" id="CP028271">
    <property type="protein sequence ID" value="QHM70066.1"/>
    <property type="molecule type" value="Genomic_DNA"/>
</dbReference>